<feature type="domain" description="FAD-binding" evidence="4">
    <location>
        <begin position="5"/>
        <end position="354"/>
    </location>
</feature>
<dbReference type="GO" id="GO:0004497">
    <property type="term" value="F:monooxygenase activity"/>
    <property type="evidence" value="ECO:0007669"/>
    <property type="project" value="UniProtKB-KW"/>
</dbReference>
<sequence length="535" mass="58052">MSTHTSVLIVGGGLNGLAAAALLAHQGIGCMVVERHADTSIQYKFAGISPRSSMEIFRGLGLEEEIRAKRTGDQQGGGIARARNLADPDIQWGGPAWPDASSYSPAQPATCDQHVLEPILRNCAERLGADIRFHTEFLSFEQDDAGVRAVIRHRETGEEEAVAADYLIAADGAGGTLREKLGIGRGGPGVLQHWMNIIFDTDLPSEIGGRRLTSCFVSDLNAAIVPRPGGRWLLALQYFPEKGERPEDFDRGRCRDLVERAAGRSGVKAELVDARSWEMAAFLADRFRARRCFLIGDAAHLMPPTGGFGGNSGIHDAHNLVWKLAMVLRGEADANLLESYDAERRRVIAATLAQALARLQQWFKDPAGRLPPLVAIVNDYDVVFGQRYDAGAFVFEDAARDRPFEPIAELSGEPGTRAPHLVVEHGGTKCSTLDLFGHGFVLLADDANWRAVADRLRDERRIPITCYVLGPSGDLGDREGRWPRAYGVGEGGAALIRPDGFVAWRAPGAEAAAEGRLVQVLEKIGLRVGHRDGDH</sequence>
<dbReference type="PRINTS" id="PR00420">
    <property type="entry name" value="RNGMNOXGNASE"/>
</dbReference>
<dbReference type="RefSeq" id="WP_285867848.1">
    <property type="nucleotide sequence ID" value="NZ_JARFYM010000004.1"/>
</dbReference>
<comment type="caution">
    <text evidence="5">The sequence shown here is derived from an EMBL/GenBank/DDBJ whole genome shotgun (WGS) entry which is preliminary data.</text>
</comment>
<reference evidence="5" key="1">
    <citation type="submission" date="2023-06" db="EMBL/GenBank/DDBJ databases">
        <title>Phylogenetic Diversity of Rhizobium strains.</title>
        <authorList>
            <person name="Moura F.T."/>
            <person name="Helene L.C.F."/>
            <person name="Hungria M."/>
        </authorList>
    </citation>
    <scope>NUCLEOTIDE SEQUENCE</scope>
    <source>
        <strain evidence="5">CCGE526</strain>
    </source>
</reference>
<proteinExistence type="predicted"/>
<keyword evidence="5" id="KW-0560">Oxidoreductase</keyword>
<evidence type="ECO:0000313" key="6">
    <source>
        <dbReference type="Proteomes" id="UP001172645"/>
    </source>
</evidence>
<protein>
    <submittedName>
        <fullName evidence="5">FAD-dependent monooxygenase</fullName>
    </submittedName>
</protein>
<organism evidence="5 6">
    <name type="scientific">Rhizobium mayense</name>
    <dbReference type="NCBI Taxonomy" id="1312184"/>
    <lineage>
        <taxon>Bacteria</taxon>
        <taxon>Pseudomonadati</taxon>
        <taxon>Pseudomonadota</taxon>
        <taxon>Alphaproteobacteria</taxon>
        <taxon>Hyphomicrobiales</taxon>
        <taxon>Rhizobiaceae</taxon>
        <taxon>Rhizobium/Agrobacterium group</taxon>
        <taxon>Rhizobium</taxon>
    </lineage>
</organism>
<evidence type="ECO:0000259" key="4">
    <source>
        <dbReference type="Pfam" id="PF01494"/>
    </source>
</evidence>
<evidence type="ECO:0000256" key="3">
    <source>
        <dbReference type="ARBA" id="ARBA00022827"/>
    </source>
</evidence>
<keyword evidence="3" id="KW-0274">FAD</keyword>
<dbReference type="InterPro" id="IPR050641">
    <property type="entry name" value="RIFMO-like"/>
</dbReference>
<dbReference type="Gene3D" id="3.30.9.10">
    <property type="entry name" value="D-Amino Acid Oxidase, subunit A, domain 2"/>
    <property type="match status" value="1"/>
</dbReference>
<keyword evidence="5" id="KW-0503">Monooxygenase</keyword>
<keyword evidence="6" id="KW-1185">Reference proteome</keyword>
<accession>A0ABT7JRG8</accession>
<comment type="cofactor">
    <cofactor evidence="1">
        <name>FAD</name>
        <dbReference type="ChEBI" id="CHEBI:57692"/>
    </cofactor>
</comment>
<dbReference type="Gene3D" id="3.40.30.120">
    <property type="match status" value="1"/>
</dbReference>
<name>A0ABT7JRG8_9HYPH</name>
<dbReference type="Pfam" id="PF21274">
    <property type="entry name" value="Rng_hyd_C"/>
    <property type="match status" value="1"/>
</dbReference>
<dbReference type="PANTHER" id="PTHR43004">
    <property type="entry name" value="TRK SYSTEM POTASSIUM UPTAKE PROTEIN"/>
    <property type="match status" value="1"/>
</dbReference>
<dbReference type="PANTHER" id="PTHR43004:SF19">
    <property type="entry name" value="BINDING MONOOXYGENASE, PUTATIVE (JCVI)-RELATED"/>
    <property type="match status" value="1"/>
</dbReference>
<evidence type="ECO:0000256" key="2">
    <source>
        <dbReference type="ARBA" id="ARBA00022630"/>
    </source>
</evidence>
<dbReference type="Proteomes" id="UP001172645">
    <property type="component" value="Unassembled WGS sequence"/>
</dbReference>
<dbReference type="InterPro" id="IPR002938">
    <property type="entry name" value="FAD-bd"/>
</dbReference>
<evidence type="ECO:0000313" key="5">
    <source>
        <dbReference type="EMBL" id="MDL2398952.1"/>
    </source>
</evidence>
<dbReference type="Gene3D" id="3.50.50.60">
    <property type="entry name" value="FAD/NAD(P)-binding domain"/>
    <property type="match status" value="1"/>
</dbReference>
<dbReference type="EMBL" id="JARFYM010000004">
    <property type="protein sequence ID" value="MDL2398952.1"/>
    <property type="molecule type" value="Genomic_DNA"/>
</dbReference>
<dbReference type="SUPFAM" id="SSF51905">
    <property type="entry name" value="FAD/NAD(P)-binding domain"/>
    <property type="match status" value="1"/>
</dbReference>
<dbReference type="InterPro" id="IPR036188">
    <property type="entry name" value="FAD/NAD-bd_sf"/>
</dbReference>
<gene>
    <name evidence="5" type="ORF">PY649_08615</name>
</gene>
<keyword evidence="2" id="KW-0285">Flavoprotein</keyword>
<dbReference type="Pfam" id="PF01494">
    <property type="entry name" value="FAD_binding_3"/>
    <property type="match status" value="1"/>
</dbReference>
<evidence type="ECO:0000256" key="1">
    <source>
        <dbReference type="ARBA" id="ARBA00001974"/>
    </source>
</evidence>